<proteinExistence type="predicted"/>
<feature type="chain" id="PRO_5011975901" description="Secreted protein" evidence="1">
    <location>
        <begin position="20"/>
        <end position="180"/>
    </location>
</feature>
<name>A0A2A9EM73_9MICO</name>
<dbReference type="AlphaFoldDB" id="A0A2A9EM73"/>
<sequence>MRARRIALAAAVVPALAVAAWTVSGPDRARWWSAEPHVAVAPDVEGWARIDGTAVRVAALDPVEQLVDDYSGEPWRPPAGYDLWRVDLDVRSDLTEARYCEVRLLDGEGRVFTAPDRVPDLPGAAPSSVPCGAAEEGETPHYETWFLLPEGSAPARLDVWTTRTDELGLGPDFFALPLHP</sequence>
<dbReference type="OrthoDB" id="5183945at2"/>
<feature type="signal peptide" evidence="1">
    <location>
        <begin position="1"/>
        <end position="19"/>
    </location>
</feature>
<dbReference type="Proteomes" id="UP000222106">
    <property type="component" value="Unassembled WGS sequence"/>
</dbReference>
<accession>A0A2A9EM73</accession>
<evidence type="ECO:0008006" key="4">
    <source>
        <dbReference type="Google" id="ProtNLM"/>
    </source>
</evidence>
<evidence type="ECO:0000313" key="2">
    <source>
        <dbReference type="EMBL" id="PFG39335.1"/>
    </source>
</evidence>
<evidence type="ECO:0000313" key="3">
    <source>
        <dbReference type="Proteomes" id="UP000222106"/>
    </source>
</evidence>
<organism evidence="2 3">
    <name type="scientific">Georgenia soli</name>
    <dbReference type="NCBI Taxonomy" id="638953"/>
    <lineage>
        <taxon>Bacteria</taxon>
        <taxon>Bacillati</taxon>
        <taxon>Actinomycetota</taxon>
        <taxon>Actinomycetes</taxon>
        <taxon>Micrococcales</taxon>
        <taxon>Bogoriellaceae</taxon>
        <taxon>Georgenia</taxon>
    </lineage>
</organism>
<gene>
    <name evidence="2" type="ORF">ATJ97_1838</name>
</gene>
<protein>
    <recommendedName>
        <fullName evidence="4">Secreted protein</fullName>
    </recommendedName>
</protein>
<comment type="caution">
    <text evidence="2">The sequence shown here is derived from an EMBL/GenBank/DDBJ whole genome shotgun (WGS) entry which is preliminary data.</text>
</comment>
<reference evidence="2 3" key="1">
    <citation type="submission" date="2017-10" db="EMBL/GenBank/DDBJ databases">
        <title>Sequencing the genomes of 1000 actinobacteria strains.</title>
        <authorList>
            <person name="Klenk H.-P."/>
        </authorList>
    </citation>
    <scope>NUCLEOTIDE SEQUENCE [LARGE SCALE GENOMIC DNA]</scope>
    <source>
        <strain evidence="2 3">DSM 21838</strain>
    </source>
</reference>
<evidence type="ECO:0000256" key="1">
    <source>
        <dbReference type="SAM" id="SignalP"/>
    </source>
</evidence>
<dbReference type="EMBL" id="PDJI01000004">
    <property type="protein sequence ID" value="PFG39335.1"/>
    <property type="molecule type" value="Genomic_DNA"/>
</dbReference>
<dbReference type="RefSeq" id="WP_098483457.1">
    <property type="nucleotide sequence ID" value="NZ_PDJI01000004.1"/>
</dbReference>
<keyword evidence="1" id="KW-0732">Signal</keyword>
<keyword evidence="3" id="KW-1185">Reference proteome</keyword>